<dbReference type="GO" id="GO:0006281">
    <property type="term" value="P:DNA repair"/>
    <property type="evidence" value="ECO:0007669"/>
    <property type="project" value="InterPro"/>
</dbReference>
<dbReference type="PANTHER" id="PTHR10815:SF13">
    <property type="entry name" value="METHYLATED-DNA--PROTEIN-CYSTEINE METHYLTRANSFERASE"/>
    <property type="match status" value="1"/>
</dbReference>
<dbReference type="PANTHER" id="PTHR10815">
    <property type="entry name" value="METHYLATED-DNA--PROTEIN-CYSTEINE METHYLTRANSFERASE"/>
    <property type="match status" value="1"/>
</dbReference>
<organism evidence="3 4">
    <name type="scientific">Thiosulfativibrio zosterae</name>
    <dbReference type="NCBI Taxonomy" id="2675053"/>
    <lineage>
        <taxon>Bacteria</taxon>
        <taxon>Pseudomonadati</taxon>
        <taxon>Pseudomonadota</taxon>
        <taxon>Gammaproteobacteria</taxon>
        <taxon>Thiotrichales</taxon>
        <taxon>Piscirickettsiaceae</taxon>
        <taxon>Thiosulfativibrio</taxon>
    </lineage>
</organism>
<sequence>MKHLSKLNFDQRCYEILKQVPAGKVTTYKAIAEALNSKAYQAVGNAMNRNPNLIDTPCHRVVNSRGELGNYVLGCEKKRQRLEAEGVLIENGRLVNFDEICLTSLKPLS</sequence>
<dbReference type="AlphaFoldDB" id="A0A6F8PMK1"/>
<evidence type="ECO:0000256" key="1">
    <source>
        <dbReference type="ARBA" id="ARBA00022763"/>
    </source>
</evidence>
<dbReference type="Proteomes" id="UP000501466">
    <property type="component" value="Chromosome"/>
</dbReference>
<dbReference type="EMBL" id="AP021888">
    <property type="protein sequence ID" value="BBP43316.1"/>
    <property type="molecule type" value="Genomic_DNA"/>
</dbReference>
<dbReference type="RefSeq" id="WP_173291131.1">
    <property type="nucleotide sequence ID" value="NZ_AP021888.1"/>
</dbReference>
<dbReference type="GO" id="GO:0003824">
    <property type="term" value="F:catalytic activity"/>
    <property type="evidence" value="ECO:0007669"/>
    <property type="project" value="InterPro"/>
</dbReference>
<evidence type="ECO:0000313" key="4">
    <source>
        <dbReference type="Proteomes" id="UP000501466"/>
    </source>
</evidence>
<proteinExistence type="predicted"/>
<gene>
    <name evidence="3" type="ORF">THMIRHAT_10620</name>
</gene>
<protein>
    <recommendedName>
        <fullName evidence="2">Methylated-DNA-[protein]-cysteine S-methyltransferase DNA binding domain-containing protein</fullName>
    </recommendedName>
</protein>
<feature type="domain" description="Methylated-DNA-[protein]-cysteine S-methyltransferase DNA binding" evidence="2">
    <location>
        <begin position="8"/>
        <end position="87"/>
    </location>
</feature>
<dbReference type="CDD" id="cd06445">
    <property type="entry name" value="ATase"/>
    <property type="match status" value="1"/>
</dbReference>
<name>A0A6F8PMK1_9GAMM</name>
<dbReference type="InterPro" id="IPR036217">
    <property type="entry name" value="MethylDNA_cys_MeTrfase_DNAb"/>
</dbReference>
<dbReference type="InterPro" id="IPR036388">
    <property type="entry name" value="WH-like_DNA-bd_sf"/>
</dbReference>
<dbReference type="KEGG" id="tzo:THMIRHAT_10620"/>
<dbReference type="InterPro" id="IPR014048">
    <property type="entry name" value="MethylDNA_cys_MeTrfase_DNA-bd"/>
</dbReference>
<evidence type="ECO:0000259" key="2">
    <source>
        <dbReference type="Pfam" id="PF01035"/>
    </source>
</evidence>
<dbReference type="Pfam" id="PF01035">
    <property type="entry name" value="DNA_binding_1"/>
    <property type="match status" value="1"/>
</dbReference>
<reference evidence="4" key="1">
    <citation type="submission" date="2019-11" db="EMBL/GenBank/DDBJ databases">
        <title>Isolation and characterization of two novel species in the genus Thiomicrorhabdus.</title>
        <authorList>
            <person name="Mochizuki J."/>
            <person name="Kojima H."/>
            <person name="Fukui M."/>
        </authorList>
    </citation>
    <scope>NUCLEOTIDE SEQUENCE [LARGE SCALE GENOMIC DNA]</scope>
    <source>
        <strain evidence="4">AkT22</strain>
    </source>
</reference>
<keyword evidence="1" id="KW-0227">DNA damage</keyword>
<evidence type="ECO:0000313" key="3">
    <source>
        <dbReference type="EMBL" id="BBP43316.1"/>
    </source>
</evidence>
<keyword evidence="4" id="KW-1185">Reference proteome</keyword>
<dbReference type="NCBIfam" id="TIGR00589">
    <property type="entry name" value="ogt"/>
    <property type="match status" value="1"/>
</dbReference>
<accession>A0A6F8PMK1</accession>
<dbReference type="Gene3D" id="1.10.10.10">
    <property type="entry name" value="Winged helix-like DNA-binding domain superfamily/Winged helix DNA-binding domain"/>
    <property type="match status" value="1"/>
</dbReference>
<dbReference type="SUPFAM" id="SSF46767">
    <property type="entry name" value="Methylated DNA-protein cysteine methyltransferase, C-terminal domain"/>
    <property type="match status" value="1"/>
</dbReference>